<accession>A0ABQ5MFH0</accession>
<gene>
    <name evidence="1" type="ORF">Y10_01330</name>
</gene>
<name>A0ABQ5MFH0_9FLAO</name>
<evidence type="ECO:0000313" key="2">
    <source>
        <dbReference type="Proteomes" id="UP001143543"/>
    </source>
</evidence>
<protein>
    <submittedName>
        <fullName evidence="1">Uncharacterized protein</fullName>
    </submittedName>
</protein>
<sequence length="191" mass="21286">MSVETRDGIQAHINNNIFDNNNKEILAAMVREVLVDFKDSYFNLLDDTLENQQYNNTTTLAQMFAASANIPPKWGSTGFFNITNSETSFDIPAYSGGSGIVTGATYHRIGSSTSKDGRVEIDLNLTDSNRKFMVQIHTQDYTDATMNNSNDICSPIIFLETANKLHIGLKELDSNHQDLRIEVFAFTVSTT</sequence>
<organism evidence="1 2">
    <name type="scientific">Neptunitalea lumnitzerae</name>
    <dbReference type="NCBI Taxonomy" id="2965509"/>
    <lineage>
        <taxon>Bacteria</taxon>
        <taxon>Pseudomonadati</taxon>
        <taxon>Bacteroidota</taxon>
        <taxon>Flavobacteriia</taxon>
        <taxon>Flavobacteriales</taxon>
        <taxon>Flavobacteriaceae</taxon>
        <taxon>Neptunitalea</taxon>
    </lineage>
</organism>
<keyword evidence="2" id="KW-1185">Reference proteome</keyword>
<dbReference type="EMBL" id="BRVO01000001">
    <property type="protein sequence ID" value="GLB47765.1"/>
    <property type="molecule type" value="Genomic_DNA"/>
</dbReference>
<evidence type="ECO:0000313" key="1">
    <source>
        <dbReference type="EMBL" id="GLB47765.1"/>
    </source>
</evidence>
<dbReference type="RefSeq" id="WP_281763431.1">
    <property type="nucleotide sequence ID" value="NZ_BRVO01000001.1"/>
</dbReference>
<comment type="caution">
    <text evidence="1">The sequence shown here is derived from an EMBL/GenBank/DDBJ whole genome shotgun (WGS) entry which is preliminary data.</text>
</comment>
<proteinExistence type="predicted"/>
<dbReference type="Proteomes" id="UP001143543">
    <property type="component" value="Unassembled WGS sequence"/>
</dbReference>
<reference evidence="1" key="1">
    <citation type="submission" date="2022-07" db="EMBL/GenBank/DDBJ databases">
        <title>Taxonomy of Novel Oxalotrophic and Methylotrophic Bacteria.</title>
        <authorList>
            <person name="Sahin N."/>
            <person name="Tani A."/>
        </authorList>
    </citation>
    <scope>NUCLEOTIDE SEQUENCE</scope>
    <source>
        <strain evidence="1">Y10</strain>
    </source>
</reference>